<keyword evidence="2" id="KW-1185">Reference proteome</keyword>
<gene>
    <name evidence="1" type="ORF">LOK49_LG01G02028</name>
</gene>
<comment type="caution">
    <text evidence="1">The sequence shown here is derived from an EMBL/GenBank/DDBJ whole genome shotgun (WGS) entry which is preliminary data.</text>
</comment>
<dbReference type="Proteomes" id="UP001060215">
    <property type="component" value="Chromosome 1"/>
</dbReference>
<keyword evidence="1" id="KW-0808">Transferase</keyword>
<organism evidence="1 2">
    <name type="scientific">Camellia lanceoleosa</name>
    <dbReference type="NCBI Taxonomy" id="1840588"/>
    <lineage>
        <taxon>Eukaryota</taxon>
        <taxon>Viridiplantae</taxon>
        <taxon>Streptophyta</taxon>
        <taxon>Embryophyta</taxon>
        <taxon>Tracheophyta</taxon>
        <taxon>Spermatophyta</taxon>
        <taxon>Magnoliopsida</taxon>
        <taxon>eudicotyledons</taxon>
        <taxon>Gunneridae</taxon>
        <taxon>Pentapetalae</taxon>
        <taxon>asterids</taxon>
        <taxon>Ericales</taxon>
        <taxon>Theaceae</taxon>
        <taxon>Camellia</taxon>
    </lineage>
</organism>
<accession>A0ACC0J2D4</accession>
<dbReference type="EMBL" id="CM045758">
    <property type="protein sequence ID" value="KAI8032357.1"/>
    <property type="molecule type" value="Genomic_DNA"/>
</dbReference>
<protein>
    <submittedName>
        <fullName evidence="1">Serine/threonine-protein kinase</fullName>
    </submittedName>
</protein>
<keyword evidence="1" id="KW-0418">Kinase</keyword>
<evidence type="ECO:0000313" key="1">
    <source>
        <dbReference type="EMBL" id="KAI8032357.1"/>
    </source>
</evidence>
<proteinExistence type="predicted"/>
<evidence type="ECO:0000313" key="2">
    <source>
        <dbReference type="Proteomes" id="UP001060215"/>
    </source>
</evidence>
<name>A0ACC0J2D4_9ERIC</name>
<reference evidence="1 2" key="1">
    <citation type="journal article" date="2022" name="Plant J.">
        <title>Chromosome-level genome of Camellia lanceoleosa provides a valuable resource for understanding genome evolution and self-incompatibility.</title>
        <authorList>
            <person name="Gong W."/>
            <person name="Xiao S."/>
            <person name="Wang L."/>
            <person name="Liao Z."/>
            <person name="Chang Y."/>
            <person name="Mo W."/>
            <person name="Hu G."/>
            <person name="Li W."/>
            <person name="Zhao G."/>
            <person name="Zhu H."/>
            <person name="Hu X."/>
            <person name="Ji K."/>
            <person name="Xiang X."/>
            <person name="Song Q."/>
            <person name="Yuan D."/>
            <person name="Jin S."/>
            <person name="Zhang L."/>
        </authorList>
    </citation>
    <scope>NUCLEOTIDE SEQUENCE [LARGE SCALE GENOMIC DNA]</scope>
    <source>
        <strain evidence="1">SQ_2022a</strain>
    </source>
</reference>
<sequence length="1211" mass="132372">MKTTKQKKRKTVEAPTKHNAIVGFTGVKKSTNRTRGQRQRTAGGCKYIVPEHDPGIFPFSAAQMVAQQLPRMDALSEETLKEVPKLGLHLSDKIKLQLFPIDEGTRIRLEKDGHNPFLELTLRARKKISSVLKHLNSKWGNSSIALGEPMLFPYNIQLEKLSTYKRWTLNDSDISAGDAYAAIESPAVFRLRYGWFSNLEPKTVAVPSRCTHSGACFESEGLQKDCSTISELVNDSKENFQITGEDFKPINISKEADVVVAKNMSVDVPVGRADDEVKIGNGLAQSGVPWDDSLTNLSIGGLLSDTSLHGNISNCDPKLNGSKLKLQPIQLISSDISIGGLLSEASLQGRINDHEPKSNGNKQGLQPTMDKGLIQSSLPWDDSLTTLNIGGLLSEASLQSKIDSCDPKPNGNKLGLQPTPLISDSLDAFIAGKLNSQPQASKPSSHVSHSSILDAEETCHAFPFRKLSLSGKDAVPVSGNATPRDHNHDGSLKSFKFSNFAELNGQGELAQGPRQEYMTGSLLSHLGVNDNESSLGLAGINWTESLGPFDVGISTSRQITSSDGVSIGEFVSYYRNLDNPQNVKNTRRFATVCPIMGCVQTRGIPYSPPHGLQNLKHENGYVRGGPGAGARGANHGGGAGRPINAQKQPPKDHHQGQGQGGLVNKLPRREVVGGGGGGGGVKVNNGVGGDERKIGREGESDGVSVSQRFTTKKIGADELVDGWPKWLVDNVPKNVLDALVPKTADSYDKLAKVGHGTYSNVYKAQDRDTGKIVALKKVRFDTSEPESVKFMAREIIMLQQLDHPNIIKLEGLATSRMQYSLYLVFDYMQSDLMKVISRPGERLTEPQVKCYMLQLLSGLQHCHGRGILHRDIKGSNLLIDKNGMLKIADFGLANYFQPRQKRPLTSRVVTLWYRAPELLLGSTDYGVGIDLWSAGCLLAEMFVGKPIMPGRTEVEQLHKIFKLCGSPSEDYWKRMKPQATFRPPQQYKPSFQEAFTNLPSSSFSLLTSLLDLEPAYRGTAASALQNEFFSSSPLACNLSGLPSMNKEEDEPILTNDQKKKKASKAKQRPLKNNGGHGRKDSITEQSREYSGSFKEERNGESSFQSQEMGYSVSSSASSTKPSRSTGQAIPPPSPSPAFHSNRKQSARTEAHPNAMKNIKNFPLLLASLADTGNHITIEDNRPTLNRRSISTIDFRTIDLERISKLFGSKEN</sequence>